<dbReference type="Proteomes" id="UP000799753">
    <property type="component" value="Unassembled WGS sequence"/>
</dbReference>
<keyword evidence="2" id="KW-1185">Reference proteome</keyword>
<evidence type="ECO:0000313" key="2">
    <source>
        <dbReference type="Proteomes" id="UP000799753"/>
    </source>
</evidence>
<sequence>MSANSNTQLIDRLRADLSPLAGNLMRHLNKNSVPVEVVEPRAPRQFSERSADHYKWHADNGATFYTVGKAYGEERIGTGMFLPGSKVDKDLQKACITRDHCRSMCLTLWPALDQLFGGPDSEFEKILQLRCPISPRIVLLFDDEIGRENRVPHHDFFYLFKDEENAFIFDPAGAQFGFDKLVYRLNEYKPYLLWGLREVDGEEELDIHEAEGGAYNQMLFDLRPLYWECARKRAMEHLAQH</sequence>
<gene>
    <name evidence="1" type="ORF">P280DRAFT_483472</name>
</gene>
<name>A0A6A6RR54_9PLEO</name>
<organism evidence="1 2">
    <name type="scientific">Massarina eburnea CBS 473.64</name>
    <dbReference type="NCBI Taxonomy" id="1395130"/>
    <lineage>
        <taxon>Eukaryota</taxon>
        <taxon>Fungi</taxon>
        <taxon>Dikarya</taxon>
        <taxon>Ascomycota</taxon>
        <taxon>Pezizomycotina</taxon>
        <taxon>Dothideomycetes</taxon>
        <taxon>Pleosporomycetidae</taxon>
        <taxon>Pleosporales</taxon>
        <taxon>Massarineae</taxon>
        <taxon>Massarinaceae</taxon>
        <taxon>Massarina</taxon>
    </lineage>
</organism>
<proteinExistence type="predicted"/>
<dbReference type="AlphaFoldDB" id="A0A6A6RR54"/>
<dbReference type="OrthoDB" id="3777101at2759"/>
<accession>A0A6A6RR54</accession>
<reference evidence="1" key="1">
    <citation type="journal article" date="2020" name="Stud. Mycol.">
        <title>101 Dothideomycetes genomes: a test case for predicting lifestyles and emergence of pathogens.</title>
        <authorList>
            <person name="Haridas S."/>
            <person name="Albert R."/>
            <person name="Binder M."/>
            <person name="Bloem J."/>
            <person name="Labutti K."/>
            <person name="Salamov A."/>
            <person name="Andreopoulos B."/>
            <person name="Baker S."/>
            <person name="Barry K."/>
            <person name="Bills G."/>
            <person name="Bluhm B."/>
            <person name="Cannon C."/>
            <person name="Castanera R."/>
            <person name="Culley D."/>
            <person name="Daum C."/>
            <person name="Ezra D."/>
            <person name="Gonzalez J."/>
            <person name="Henrissat B."/>
            <person name="Kuo A."/>
            <person name="Liang C."/>
            <person name="Lipzen A."/>
            <person name="Lutzoni F."/>
            <person name="Magnuson J."/>
            <person name="Mondo S."/>
            <person name="Nolan M."/>
            <person name="Ohm R."/>
            <person name="Pangilinan J."/>
            <person name="Park H.-J."/>
            <person name="Ramirez L."/>
            <person name="Alfaro M."/>
            <person name="Sun H."/>
            <person name="Tritt A."/>
            <person name="Yoshinaga Y."/>
            <person name="Zwiers L.-H."/>
            <person name="Turgeon B."/>
            <person name="Goodwin S."/>
            <person name="Spatafora J."/>
            <person name="Crous P."/>
            <person name="Grigoriev I."/>
        </authorList>
    </citation>
    <scope>NUCLEOTIDE SEQUENCE</scope>
    <source>
        <strain evidence="1">CBS 473.64</strain>
    </source>
</reference>
<dbReference type="EMBL" id="MU006796">
    <property type="protein sequence ID" value="KAF2636883.1"/>
    <property type="molecule type" value="Genomic_DNA"/>
</dbReference>
<evidence type="ECO:0000313" key="1">
    <source>
        <dbReference type="EMBL" id="KAF2636883.1"/>
    </source>
</evidence>
<protein>
    <submittedName>
        <fullName evidence="1">Uncharacterized protein</fullName>
    </submittedName>
</protein>